<evidence type="ECO:0008006" key="3">
    <source>
        <dbReference type="Google" id="ProtNLM"/>
    </source>
</evidence>
<dbReference type="EMBL" id="JAOZEV010000001">
    <property type="protein sequence ID" value="MCV9930939.1"/>
    <property type="molecule type" value="Genomic_DNA"/>
</dbReference>
<organism evidence="1 2">
    <name type="scientific">Flavobacterium frigoritolerans</name>
    <dbReference type="NCBI Taxonomy" id="2987686"/>
    <lineage>
        <taxon>Bacteria</taxon>
        <taxon>Pseudomonadati</taxon>
        <taxon>Bacteroidota</taxon>
        <taxon>Flavobacteriia</taxon>
        <taxon>Flavobacteriales</taxon>
        <taxon>Flavobacteriaceae</taxon>
        <taxon>Flavobacterium</taxon>
    </lineage>
</organism>
<evidence type="ECO:0000313" key="1">
    <source>
        <dbReference type="EMBL" id="MCV9930939.1"/>
    </source>
</evidence>
<name>A0A9X2ZGZ4_9FLAO</name>
<keyword evidence="2" id="KW-1185">Reference proteome</keyword>
<dbReference type="AlphaFoldDB" id="A0A9X2ZGZ4"/>
<evidence type="ECO:0000313" key="2">
    <source>
        <dbReference type="Proteomes" id="UP001151133"/>
    </source>
</evidence>
<protein>
    <recommendedName>
        <fullName evidence="3">Lipoprotein</fullName>
    </recommendedName>
</protein>
<reference evidence="1" key="1">
    <citation type="submission" date="2022-10" db="EMBL/GenBank/DDBJ databases">
        <title>Two novel species of Flavobacterium.</title>
        <authorList>
            <person name="Liu Q."/>
            <person name="Xin Y.-H."/>
        </authorList>
    </citation>
    <scope>NUCLEOTIDE SEQUENCE</scope>
    <source>
        <strain evidence="1">LS1R47</strain>
    </source>
</reference>
<sequence length="198" mass="21943">MKHRTITIRIISLSFIIISYLFSSCKTTIFQTPNKTSDLVTSNTWFVAGPTKENQETINSIREKKDLIRVTAKDSPLGEIELNVMITPSETNDGKPTNLPSNSNFVSITYKSSQAIKLQAREGNNSGTGCVHGGTHAMVDLPASPNTFATIKIPWSDFKLKDKSLNIHNLCKFNFVNYNPISGAILEIKSVQIQNLKP</sequence>
<proteinExistence type="predicted"/>
<accession>A0A9X2ZGZ4</accession>
<gene>
    <name evidence="1" type="ORF">OIU80_01460</name>
</gene>
<comment type="caution">
    <text evidence="1">The sequence shown here is derived from an EMBL/GenBank/DDBJ whole genome shotgun (WGS) entry which is preliminary data.</text>
</comment>
<dbReference type="PROSITE" id="PS51257">
    <property type="entry name" value="PROKAR_LIPOPROTEIN"/>
    <property type="match status" value="1"/>
</dbReference>
<dbReference type="RefSeq" id="WP_264285332.1">
    <property type="nucleotide sequence ID" value="NZ_JAOZEV010000001.1"/>
</dbReference>
<dbReference type="Proteomes" id="UP001151133">
    <property type="component" value="Unassembled WGS sequence"/>
</dbReference>